<comment type="caution">
    <text evidence="13">Lacks conserved residue(s) required for the propagation of feature annotation.</text>
</comment>
<dbReference type="GO" id="GO:0046167">
    <property type="term" value="P:glycerol-3-phosphate biosynthetic process"/>
    <property type="evidence" value="ECO:0007669"/>
    <property type="project" value="UniProtKB-UniRule"/>
</dbReference>
<evidence type="ECO:0000256" key="10">
    <source>
        <dbReference type="ARBA" id="ARBA00066687"/>
    </source>
</evidence>
<feature type="binding site" evidence="13">
    <location>
        <position position="38"/>
    </location>
    <ligand>
        <name>NADPH</name>
        <dbReference type="ChEBI" id="CHEBI:57783"/>
    </ligand>
</feature>
<keyword evidence="13" id="KW-0963">Cytoplasm</keyword>
<proteinExistence type="inferred from homology"/>
<feature type="binding site" evidence="13">
    <location>
        <position position="112"/>
    </location>
    <ligand>
        <name>sn-glycerol 3-phosphate</name>
        <dbReference type="ChEBI" id="CHEBI:57597"/>
    </ligand>
</feature>
<reference evidence="20" key="1">
    <citation type="submission" date="2021-01" db="EMBL/GenBank/DDBJ databases">
        <title>KCTC 19127 draft genome.</title>
        <authorList>
            <person name="An D."/>
        </authorList>
    </citation>
    <scope>NUCLEOTIDE SEQUENCE</scope>
    <source>
        <strain evidence="20">KCTC 19127</strain>
    </source>
</reference>
<organism evidence="20 21">
    <name type="scientific">Nakamurella flavida</name>
    <dbReference type="NCBI Taxonomy" id="363630"/>
    <lineage>
        <taxon>Bacteria</taxon>
        <taxon>Bacillati</taxon>
        <taxon>Actinomycetota</taxon>
        <taxon>Actinomycetes</taxon>
        <taxon>Nakamurellales</taxon>
        <taxon>Nakamurellaceae</taxon>
        <taxon>Nakamurella</taxon>
    </lineage>
</organism>
<keyword evidence="3 13" id="KW-0521">NADP</keyword>
<dbReference type="GO" id="GO:0051287">
    <property type="term" value="F:NAD binding"/>
    <property type="evidence" value="ECO:0007669"/>
    <property type="project" value="InterPro"/>
</dbReference>
<sequence>MFPDSVPQRIAVLGAGSWGTTFAKVLADAGRDVVLWARRESVAESIRDRRENEQYLPGVLLPAGVEADTDFDRALDGADAVALAVPSQSLRENMGVFRDSLPPDVPLISLAKGVEIGTGLRMSEVIARVGHLDPARIVVLSGPNLAVEIAAGRPTATALACTDHDRAVAVQHACATPYFRPFTITDVVGAEIAGTGKNVIALACGISDGLGLGLNTTASLITRGLHEVTRLGEALGAVPATFAGLSGLGDLVATCSSPLSRNRTLGRRLAEGLGLDAALAAGGGQVAEGVVSCRSVRDLAHRHRVDMPITEAVYRVCYQHLPPTAMIDFMMDQPHSPE</sequence>
<keyword evidence="2 13" id="KW-0444">Lipid biosynthesis</keyword>
<dbReference type="InterPro" id="IPR036291">
    <property type="entry name" value="NAD(P)-bd_dom_sf"/>
</dbReference>
<feature type="binding site" evidence="13">
    <location>
        <position position="261"/>
    </location>
    <ligand>
        <name>NADPH</name>
        <dbReference type="ChEBI" id="CHEBI:57783"/>
    </ligand>
</feature>
<feature type="binding site" evidence="13">
    <location>
        <position position="288"/>
    </location>
    <ligand>
        <name>NADPH</name>
        <dbReference type="ChEBI" id="CHEBI:57783"/>
    </ligand>
</feature>
<evidence type="ECO:0000256" key="15">
    <source>
        <dbReference type="PIRSR" id="PIRSR000114-2"/>
    </source>
</evidence>
<dbReference type="PANTHER" id="PTHR11728">
    <property type="entry name" value="GLYCEROL-3-PHOSPHATE DEHYDROGENASE"/>
    <property type="match status" value="1"/>
</dbReference>
<evidence type="ECO:0000256" key="6">
    <source>
        <dbReference type="ARBA" id="ARBA00023098"/>
    </source>
</evidence>
<feature type="binding site" evidence="13">
    <location>
        <position position="260"/>
    </location>
    <ligand>
        <name>sn-glycerol 3-phosphate</name>
        <dbReference type="ChEBI" id="CHEBI:57597"/>
    </ligand>
</feature>
<feature type="domain" description="Glycerol-3-phosphate dehydrogenase NAD-dependent C-terminal" evidence="19">
    <location>
        <begin position="186"/>
        <end position="327"/>
    </location>
</feature>
<dbReference type="FunFam" id="3.40.50.720:FF:000019">
    <property type="entry name" value="Glycerol-3-phosphate dehydrogenase [NAD(P)+]"/>
    <property type="match status" value="1"/>
</dbReference>
<evidence type="ECO:0000313" key="20">
    <source>
        <dbReference type="EMBL" id="MBM9477081.1"/>
    </source>
</evidence>
<evidence type="ECO:0000256" key="2">
    <source>
        <dbReference type="ARBA" id="ARBA00022516"/>
    </source>
</evidence>
<dbReference type="GO" id="GO:0005975">
    <property type="term" value="P:carbohydrate metabolic process"/>
    <property type="evidence" value="ECO:0007669"/>
    <property type="project" value="InterPro"/>
</dbReference>
<dbReference type="HAMAP" id="MF_00394">
    <property type="entry name" value="NAD_Glyc3P_dehydrog"/>
    <property type="match status" value="1"/>
</dbReference>
<evidence type="ECO:0000256" key="3">
    <source>
        <dbReference type="ARBA" id="ARBA00022857"/>
    </source>
</evidence>
<gene>
    <name evidence="13" type="primary">gpsA</name>
    <name evidence="20" type="ORF">JL107_11540</name>
</gene>
<feature type="binding site" evidence="13">
    <location>
        <position position="286"/>
    </location>
    <ligand>
        <name>NADPH</name>
        <dbReference type="ChEBI" id="CHEBI:57783"/>
    </ligand>
</feature>
<dbReference type="PANTHER" id="PTHR11728:SF1">
    <property type="entry name" value="GLYCEROL-3-PHOSPHATE DEHYDROGENASE [NAD(+)] 2, CHLOROPLASTIC"/>
    <property type="match status" value="1"/>
</dbReference>
<feature type="binding site" evidence="16">
    <location>
        <position position="261"/>
    </location>
    <ligand>
        <name>NAD(+)</name>
        <dbReference type="ChEBI" id="CHEBI:57540"/>
    </ligand>
</feature>
<dbReference type="InterPro" id="IPR008927">
    <property type="entry name" value="6-PGluconate_DH-like_C_sf"/>
</dbReference>
<comment type="pathway">
    <text evidence="13">Membrane lipid metabolism; glycerophospholipid metabolism.</text>
</comment>
<evidence type="ECO:0000256" key="12">
    <source>
        <dbReference type="ARBA" id="ARBA00080511"/>
    </source>
</evidence>
<comment type="caution">
    <text evidence="20">The sequence shown here is derived from an EMBL/GenBank/DDBJ whole genome shotgun (WGS) entry which is preliminary data.</text>
</comment>
<dbReference type="GO" id="GO:0005829">
    <property type="term" value="C:cytosol"/>
    <property type="evidence" value="ECO:0007669"/>
    <property type="project" value="TreeGrafter"/>
</dbReference>
<evidence type="ECO:0000313" key="21">
    <source>
        <dbReference type="Proteomes" id="UP000663801"/>
    </source>
</evidence>
<dbReference type="PIRSF" id="PIRSF000114">
    <property type="entry name" value="Glycerol-3-P_dh"/>
    <property type="match status" value="1"/>
</dbReference>
<comment type="function">
    <text evidence="13">Catalyzes the reduction of the glycolytic intermediate dihydroxyacetone phosphate (DHAP) to sn-glycerol 3-phosphate (G3P), the key precursor for phospholipid synthesis.</text>
</comment>
<evidence type="ECO:0000256" key="11">
    <source>
        <dbReference type="ARBA" id="ARBA00069372"/>
    </source>
</evidence>
<feature type="active site" description="Proton acceptor" evidence="13 14">
    <location>
        <position position="197"/>
    </location>
</feature>
<dbReference type="NCBIfam" id="NF000942">
    <property type="entry name" value="PRK00094.1-4"/>
    <property type="match status" value="1"/>
</dbReference>
<dbReference type="Pfam" id="PF07479">
    <property type="entry name" value="NAD_Gly3P_dh_C"/>
    <property type="match status" value="1"/>
</dbReference>
<feature type="binding site" evidence="16">
    <location>
        <position position="146"/>
    </location>
    <ligand>
        <name>NAD(+)</name>
        <dbReference type="ChEBI" id="CHEBI:57540"/>
    </ligand>
</feature>
<dbReference type="SUPFAM" id="SSF51735">
    <property type="entry name" value="NAD(P)-binding Rossmann-fold domains"/>
    <property type="match status" value="1"/>
</dbReference>
<evidence type="ECO:0000256" key="14">
    <source>
        <dbReference type="PIRSR" id="PIRSR000114-1"/>
    </source>
</evidence>
<accession>A0A938YG60</accession>
<name>A0A938YG60_9ACTN</name>
<keyword evidence="21" id="KW-1185">Reference proteome</keyword>
<feature type="binding site" evidence="13">
    <location>
        <position position="55"/>
    </location>
    <ligand>
        <name>NADPH</name>
        <dbReference type="ChEBI" id="CHEBI:57783"/>
    </ligand>
</feature>
<feature type="binding site" evidence="13">
    <location>
        <position position="39"/>
    </location>
    <ligand>
        <name>NADPH</name>
        <dbReference type="ChEBI" id="CHEBI:57783"/>
    </ligand>
</feature>
<dbReference type="InterPro" id="IPR011128">
    <property type="entry name" value="G3P_DH_NAD-dep_N"/>
</dbReference>
<evidence type="ECO:0000256" key="1">
    <source>
        <dbReference type="ARBA" id="ARBA00011009"/>
    </source>
</evidence>
<feature type="binding site" evidence="15">
    <location>
        <position position="112"/>
    </location>
    <ligand>
        <name>substrate</name>
    </ligand>
</feature>
<evidence type="ECO:0000256" key="9">
    <source>
        <dbReference type="ARBA" id="ARBA00052716"/>
    </source>
</evidence>
<dbReference type="InterPro" id="IPR006168">
    <property type="entry name" value="G3P_DH_NAD-dep"/>
</dbReference>
<feature type="binding site" evidence="13">
    <location>
        <position position="18"/>
    </location>
    <ligand>
        <name>NADPH</name>
        <dbReference type="ChEBI" id="CHEBI:57783"/>
    </ligand>
</feature>
<dbReference type="NCBIfam" id="NF000940">
    <property type="entry name" value="PRK00094.1-2"/>
    <property type="match status" value="1"/>
</dbReference>
<dbReference type="Proteomes" id="UP000663801">
    <property type="component" value="Unassembled WGS sequence"/>
</dbReference>
<dbReference type="GO" id="GO:0008654">
    <property type="term" value="P:phospholipid biosynthetic process"/>
    <property type="evidence" value="ECO:0007669"/>
    <property type="project" value="UniProtKB-KW"/>
</dbReference>
<feature type="binding site" evidence="16">
    <location>
        <begin position="14"/>
        <end position="19"/>
    </location>
    <ligand>
        <name>NAD(+)</name>
        <dbReference type="ChEBI" id="CHEBI:57540"/>
    </ligand>
</feature>
<dbReference type="FunFam" id="1.10.1040.10:FF:000001">
    <property type="entry name" value="Glycerol-3-phosphate dehydrogenase [NAD(P)+]"/>
    <property type="match status" value="1"/>
</dbReference>
<dbReference type="GO" id="GO:0046168">
    <property type="term" value="P:glycerol-3-phosphate catabolic process"/>
    <property type="evidence" value="ECO:0007669"/>
    <property type="project" value="InterPro"/>
</dbReference>
<feature type="domain" description="Glycerol-3-phosphate dehydrogenase NAD-dependent N-terminal" evidence="18">
    <location>
        <begin position="10"/>
        <end position="165"/>
    </location>
</feature>
<dbReference type="InterPro" id="IPR006109">
    <property type="entry name" value="G3P_DH_NAD-dep_C"/>
</dbReference>
<evidence type="ECO:0000256" key="7">
    <source>
        <dbReference type="ARBA" id="ARBA00023209"/>
    </source>
</evidence>
<keyword evidence="5 13" id="KW-0520">NAD</keyword>
<dbReference type="InterPro" id="IPR013328">
    <property type="entry name" value="6PGD_dom2"/>
</dbReference>
<evidence type="ECO:0000256" key="17">
    <source>
        <dbReference type="RuleBase" id="RU000437"/>
    </source>
</evidence>
<comment type="similarity">
    <text evidence="1 13 17">Belongs to the NAD-dependent glycerol-3-phosphate dehydrogenase family.</text>
</comment>
<evidence type="ECO:0000259" key="19">
    <source>
        <dbReference type="Pfam" id="PF07479"/>
    </source>
</evidence>
<feature type="binding site" evidence="13">
    <location>
        <position position="142"/>
    </location>
    <ligand>
        <name>sn-glycerol 3-phosphate</name>
        <dbReference type="ChEBI" id="CHEBI:57597"/>
    </ligand>
</feature>
<comment type="catalytic activity">
    <reaction evidence="13">
        <text>sn-glycerol 3-phosphate + NAD(+) = dihydroxyacetone phosphate + NADH + H(+)</text>
        <dbReference type="Rhea" id="RHEA:11092"/>
        <dbReference type="ChEBI" id="CHEBI:15378"/>
        <dbReference type="ChEBI" id="CHEBI:57540"/>
        <dbReference type="ChEBI" id="CHEBI:57597"/>
        <dbReference type="ChEBI" id="CHEBI:57642"/>
        <dbReference type="ChEBI" id="CHEBI:57945"/>
        <dbReference type="EC" id="1.1.1.94"/>
    </reaction>
</comment>
<feature type="binding site" evidence="13">
    <location>
        <position position="262"/>
    </location>
    <ligand>
        <name>sn-glycerol 3-phosphate</name>
        <dbReference type="ChEBI" id="CHEBI:57597"/>
    </ligand>
</feature>
<feature type="binding site" evidence="13">
    <location>
        <position position="146"/>
    </location>
    <ligand>
        <name>NADPH</name>
        <dbReference type="ChEBI" id="CHEBI:57783"/>
    </ligand>
</feature>
<dbReference type="GO" id="GO:0047952">
    <property type="term" value="F:glycerol-3-phosphate dehydrogenase [NAD(P)+] activity"/>
    <property type="evidence" value="ECO:0007669"/>
    <property type="project" value="UniProtKB-UniRule"/>
</dbReference>
<evidence type="ECO:0000256" key="4">
    <source>
        <dbReference type="ARBA" id="ARBA00023002"/>
    </source>
</evidence>
<protein>
    <recommendedName>
        <fullName evidence="11 13">Glycerol-3-phosphate dehydrogenase [NAD(P)+]</fullName>
        <ecNumber evidence="10 13">1.1.1.94</ecNumber>
    </recommendedName>
    <alternativeName>
        <fullName evidence="13">NAD(P)(+)-dependent glycerol-3-phosphate dehydrogenase</fullName>
    </alternativeName>
    <alternativeName>
        <fullName evidence="12 13">NAD(P)H-dependent dihydroxyacetone-phosphate reductase</fullName>
    </alternativeName>
</protein>
<feature type="binding site" evidence="13">
    <location>
        <position position="112"/>
    </location>
    <ligand>
        <name>NADPH</name>
        <dbReference type="ChEBI" id="CHEBI:57783"/>
    </ligand>
</feature>
<keyword evidence="13" id="KW-0547">Nucleotide-binding</keyword>
<evidence type="ECO:0000256" key="5">
    <source>
        <dbReference type="ARBA" id="ARBA00023027"/>
    </source>
</evidence>
<dbReference type="AlphaFoldDB" id="A0A938YG60"/>
<evidence type="ECO:0000256" key="16">
    <source>
        <dbReference type="PIRSR" id="PIRSR000114-3"/>
    </source>
</evidence>
<dbReference type="Gene3D" id="3.40.50.720">
    <property type="entry name" value="NAD(P)-binding Rossmann-like Domain"/>
    <property type="match status" value="1"/>
</dbReference>
<keyword evidence="6 13" id="KW-0443">Lipid metabolism</keyword>
<keyword evidence="4 13" id="KW-0560">Oxidoreductase</keyword>
<dbReference type="EC" id="1.1.1.94" evidence="10 13"/>
<evidence type="ECO:0000256" key="13">
    <source>
        <dbReference type="HAMAP-Rule" id="MF_00394"/>
    </source>
</evidence>
<keyword evidence="7 13" id="KW-0594">Phospholipid biosynthesis</keyword>
<keyword evidence="8 13" id="KW-1208">Phospholipid metabolism</keyword>
<comment type="subcellular location">
    <subcellularLocation>
        <location evidence="13">Cytoplasm</location>
    </subcellularLocation>
</comment>
<dbReference type="EMBL" id="JAERWL010000009">
    <property type="protein sequence ID" value="MBM9477081.1"/>
    <property type="molecule type" value="Genomic_DNA"/>
</dbReference>
<feature type="binding site" evidence="13">
    <location>
        <position position="197"/>
    </location>
    <ligand>
        <name>sn-glycerol 3-phosphate</name>
        <dbReference type="ChEBI" id="CHEBI:57597"/>
    </ligand>
</feature>
<feature type="binding site" evidence="13">
    <location>
        <position position="261"/>
    </location>
    <ligand>
        <name>sn-glycerol 3-phosphate</name>
        <dbReference type="ChEBI" id="CHEBI:57597"/>
    </ligand>
</feature>
<evidence type="ECO:0000256" key="8">
    <source>
        <dbReference type="ARBA" id="ARBA00023264"/>
    </source>
</evidence>
<feature type="binding site" evidence="13">
    <location>
        <position position="17"/>
    </location>
    <ligand>
        <name>NADPH</name>
        <dbReference type="ChEBI" id="CHEBI:57783"/>
    </ligand>
</feature>
<dbReference type="PRINTS" id="PR00077">
    <property type="entry name" value="GPDHDRGNASE"/>
</dbReference>
<dbReference type="GO" id="GO:0006650">
    <property type="term" value="P:glycerophospholipid metabolic process"/>
    <property type="evidence" value="ECO:0007669"/>
    <property type="project" value="UniProtKB-UniRule"/>
</dbReference>
<feature type="binding site" evidence="15">
    <location>
        <begin position="261"/>
        <end position="262"/>
    </location>
    <ligand>
        <name>substrate</name>
    </ligand>
</feature>
<dbReference type="Pfam" id="PF01210">
    <property type="entry name" value="NAD_Gly3P_dh_N"/>
    <property type="match status" value="1"/>
</dbReference>
<dbReference type="SUPFAM" id="SSF48179">
    <property type="entry name" value="6-phosphogluconate dehydrogenase C-terminal domain-like"/>
    <property type="match status" value="1"/>
</dbReference>
<comment type="catalytic activity">
    <reaction evidence="9">
        <text>sn-glycerol 3-phosphate + NADP(+) = dihydroxyacetone phosphate + NADPH + H(+)</text>
        <dbReference type="Rhea" id="RHEA:11096"/>
        <dbReference type="ChEBI" id="CHEBI:15378"/>
        <dbReference type="ChEBI" id="CHEBI:57597"/>
        <dbReference type="ChEBI" id="CHEBI:57642"/>
        <dbReference type="ChEBI" id="CHEBI:57783"/>
        <dbReference type="ChEBI" id="CHEBI:58349"/>
        <dbReference type="EC" id="1.1.1.94"/>
    </reaction>
    <physiologicalReaction direction="right-to-left" evidence="9">
        <dbReference type="Rhea" id="RHEA:11098"/>
    </physiologicalReaction>
</comment>
<feature type="binding site" evidence="13">
    <location>
        <position position="250"/>
    </location>
    <ligand>
        <name>sn-glycerol 3-phosphate</name>
        <dbReference type="ChEBI" id="CHEBI:57597"/>
    </ligand>
</feature>
<dbReference type="Gene3D" id="1.10.1040.10">
    <property type="entry name" value="N-(1-d-carboxylethyl)-l-norvaline Dehydrogenase, domain 2"/>
    <property type="match status" value="1"/>
</dbReference>
<evidence type="ECO:0000259" key="18">
    <source>
        <dbReference type="Pfam" id="PF01210"/>
    </source>
</evidence>